<accession>A0A1C0U5N4</accession>
<dbReference type="PROSITE" id="PS51257">
    <property type="entry name" value="PROKAR_LIPOPROTEIN"/>
    <property type="match status" value="1"/>
</dbReference>
<gene>
    <name evidence="1" type="ORF">Ppb6_01596</name>
</gene>
<evidence type="ECO:0008006" key="3">
    <source>
        <dbReference type="Google" id="ProtNLM"/>
    </source>
</evidence>
<evidence type="ECO:0000313" key="1">
    <source>
        <dbReference type="EMBL" id="OCQ53195.1"/>
    </source>
</evidence>
<name>A0A1C0U5N4_9GAMM</name>
<proteinExistence type="predicted"/>
<keyword evidence="2" id="KW-1185">Reference proteome</keyword>
<reference evidence="1 2" key="1">
    <citation type="submission" date="2015-12" db="EMBL/GenBank/DDBJ databases">
        <title>Genome comparisons provide insights into the role of secondary metabolites in the pathogenic phase of the Photorhabdus life cycle.</title>
        <authorList>
            <person name="Tobias N.J."/>
            <person name="Mishra B."/>
            <person name="Gupta D.K."/>
            <person name="Thines M."/>
            <person name="Stinear T.P."/>
            <person name="Bode H.B."/>
        </authorList>
    </citation>
    <scope>NUCLEOTIDE SEQUENCE [LARGE SCALE GENOMIC DNA]</scope>
    <source>
        <strain evidence="1 2">PB68.1</strain>
    </source>
</reference>
<comment type="caution">
    <text evidence="1">The sequence shown here is derived from an EMBL/GenBank/DDBJ whole genome shotgun (WGS) entry which is preliminary data.</text>
</comment>
<evidence type="ECO:0000313" key="2">
    <source>
        <dbReference type="Proteomes" id="UP000093476"/>
    </source>
</evidence>
<dbReference type="Proteomes" id="UP000093476">
    <property type="component" value="Unassembled WGS sequence"/>
</dbReference>
<dbReference type="AlphaFoldDB" id="A0A1C0U5N4"/>
<dbReference type="RefSeq" id="WP_240487748.1">
    <property type="nucleotide sequence ID" value="NZ_CAWMQZ010000051.1"/>
</dbReference>
<protein>
    <recommendedName>
        <fullName evidence="3">Lipoprotein</fullName>
    </recommendedName>
</protein>
<sequence length="90" mass="9880">MNKLFVISLLVFIVTGCSTPKINNSYISACGYSECNFKDIISGTKVKVNTTNSTPNFDKHTPIQDRQVVQSGGKPSFEKESYSVGMSFGF</sequence>
<dbReference type="PATRIC" id="fig|286156.4.peg.1812"/>
<organism evidence="1 2">
    <name type="scientific">Photorhabdus australis subsp. thailandensis</name>
    <dbReference type="NCBI Taxonomy" id="2805096"/>
    <lineage>
        <taxon>Bacteria</taxon>
        <taxon>Pseudomonadati</taxon>
        <taxon>Pseudomonadota</taxon>
        <taxon>Gammaproteobacteria</taxon>
        <taxon>Enterobacterales</taxon>
        <taxon>Morganellaceae</taxon>
        <taxon>Photorhabdus</taxon>
    </lineage>
</organism>
<dbReference type="EMBL" id="LOMY01000051">
    <property type="protein sequence ID" value="OCQ53195.1"/>
    <property type="molecule type" value="Genomic_DNA"/>
</dbReference>